<keyword evidence="4" id="KW-1185">Reference proteome</keyword>
<dbReference type="STRING" id="446471.Xcel_2738"/>
<evidence type="ECO:0000313" key="3">
    <source>
        <dbReference type="EMBL" id="ACZ31752.1"/>
    </source>
</evidence>
<evidence type="ECO:0000313" key="4">
    <source>
        <dbReference type="Proteomes" id="UP000002255"/>
    </source>
</evidence>
<dbReference type="PROSITE" id="PS51257">
    <property type="entry name" value="PROKAR_LIPOPROTEIN"/>
    <property type="match status" value="1"/>
</dbReference>
<dbReference type="KEGG" id="xce:Xcel_2738"/>
<keyword evidence="2" id="KW-0732">Signal</keyword>
<protein>
    <recommendedName>
        <fullName evidence="5">Lipoprotein</fullName>
    </recommendedName>
</protein>
<sequence>MVLRQRRLIRRALVPTLVLSLVAALGACTPEPDDVVGPPAPAAPALVRDLGVHTTTLPASDPAELALTASQLVFTEAPVLVVASLGDDAAAPALTAVATALAAPVLLADGPADRSVRSEAERLGARAAVVVEQDRLPVDGEPASSSATDTAEAAGLQVVHLDPDAAVITDGDGDAVVDPHLLDDLRAELGDALPTAAPDLLTEVLALVDPAPGQEAALATLRAAGAVTREVAGGDPGASAQGVGTLTDAQALTVIGVGPGFDDEATFDWQVAAAERGLLLPHRTQRVQGVVFAATAARVSDEPDRVLAATDDDPPTDPDDPATPVPALVLRASQRLWSAGPDGTFLRAESVEALTPLVEAAHRTGRYVVLEVEGGSVALLDQVRALEPLLAGGGVGVLVHPEQRRSGAGRTQGGAVDVDELQAVVDHLAALVTEHALPQALLAVASLETGVEGVDGLVHRPQVAVADSTVLEGLR</sequence>
<accession>D1BXW1</accession>
<reference evidence="4" key="1">
    <citation type="submission" date="2009-11" db="EMBL/GenBank/DDBJ databases">
        <title>The complete chromosome of Xylanimonas cellulosilytica DSM 15894.</title>
        <authorList>
            <consortium name="US DOE Joint Genome Institute (JGI-PGF)"/>
            <person name="Lucas S."/>
            <person name="Copeland A."/>
            <person name="Lapidus A."/>
            <person name="Glavina del Rio T."/>
            <person name="Dalin E."/>
            <person name="Tice H."/>
            <person name="Bruce D."/>
            <person name="Goodwin L."/>
            <person name="Pitluck S."/>
            <person name="Kyrpides N."/>
            <person name="Mavromatis K."/>
            <person name="Ivanova N."/>
            <person name="Mikhailova N."/>
            <person name="Foster B."/>
            <person name="Clum A."/>
            <person name="Brettin T."/>
            <person name="Detter J.C."/>
            <person name="Han C."/>
            <person name="Larimer F."/>
            <person name="Land M."/>
            <person name="Hauser L."/>
            <person name="Markowitz V."/>
            <person name="Cheng J.F."/>
            <person name="Hugenholtz P."/>
            <person name="Woyke T."/>
            <person name="Wu D."/>
            <person name="Gehrich-Schroeter G."/>
            <person name="Schneider S."/>
            <person name="Pukall S.R."/>
            <person name="Klenk H.P."/>
            <person name="Eisen J.A."/>
        </authorList>
    </citation>
    <scope>NUCLEOTIDE SEQUENCE [LARGE SCALE GENOMIC DNA]</scope>
    <source>
        <strain evidence="4">DSM 15894 / CECT 5975 / LMG 20990 / XIL07</strain>
    </source>
</reference>
<dbReference type="AlphaFoldDB" id="D1BXW1"/>
<organism evidence="3 4">
    <name type="scientific">Xylanimonas cellulosilytica (strain DSM 15894 / JCM 12276 / CECT 5975 / KCTC 9989 / LMG 20990 / NBRC 107835 / XIL07)</name>
    <dbReference type="NCBI Taxonomy" id="446471"/>
    <lineage>
        <taxon>Bacteria</taxon>
        <taxon>Bacillati</taxon>
        <taxon>Actinomycetota</taxon>
        <taxon>Actinomycetes</taxon>
        <taxon>Micrococcales</taxon>
        <taxon>Promicromonosporaceae</taxon>
        <taxon>Xylanimonas</taxon>
    </lineage>
</organism>
<evidence type="ECO:0008006" key="5">
    <source>
        <dbReference type="Google" id="ProtNLM"/>
    </source>
</evidence>
<proteinExistence type="predicted"/>
<evidence type="ECO:0000256" key="1">
    <source>
        <dbReference type="SAM" id="MobiDB-lite"/>
    </source>
</evidence>
<dbReference type="Proteomes" id="UP000002255">
    <property type="component" value="Chromosome"/>
</dbReference>
<dbReference type="HOGENOM" id="CLU_574842_0_0_11"/>
<feature type="compositionally biased region" description="Acidic residues" evidence="1">
    <location>
        <begin position="310"/>
        <end position="320"/>
    </location>
</feature>
<feature type="chain" id="PRO_5038585387" description="Lipoprotein" evidence="2">
    <location>
        <begin position="28"/>
        <end position="475"/>
    </location>
</feature>
<dbReference type="RefSeq" id="WP_012879494.1">
    <property type="nucleotide sequence ID" value="NC_013530.1"/>
</dbReference>
<gene>
    <name evidence="3" type="ordered locus">Xcel_2738</name>
</gene>
<feature type="region of interest" description="Disordered" evidence="1">
    <location>
        <begin position="303"/>
        <end position="322"/>
    </location>
</feature>
<name>D1BXW1_XYLCX</name>
<reference evidence="3 4" key="2">
    <citation type="journal article" date="2010" name="Stand. Genomic Sci.">
        <title>Complete genome sequence of Xylanimonas cellulosilytica type strain (XIL07).</title>
        <authorList>
            <person name="Foster B."/>
            <person name="Pukall R."/>
            <person name="Abt B."/>
            <person name="Nolan M."/>
            <person name="Glavina Del Rio T."/>
            <person name="Chen F."/>
            <person name="Lucas S."/>
            <person name="Tice H."/>
            <person name="Pitluck S."/>
            <person name="Cheng J.-F."/>
            <person name="Chertkov O."/>
            <person name="Brettin T."/>
            <person name="Han C."/>
            <person name="Detter J.C."/>
            <person name="Bruce D."/>
            <person name="Goodwin L."/>
            <person name="Ivanova N."/>
            <person name="Mavromatis K."/>
            <person name="Pati A."/>
            <person name="Mikhailova N."/>
            <person name="Chen A."/>
            <person name="Palaniappan K."/>
            <person name="Land M."/>
            <person name="Hauser L."/>
            <person name="Chang Y.-J."/>
            <person name="Jeffries C.D."/>
            <person name="Chain P."/>
            <person name="Rohde M."/>
            <person name="Goeker M."/>
            <person name="Bristow J."/>
            <person name="Eisen J.A."/>
            <person name="Markowitz V."/>
            <person name="Hugenholtz P."/>
            <person name="Kyrpides N.C."/>
            <person name="Klenk H.-P."/>
            <person name="Lapidus A."/>
        </authorList>
    </citation>
    <scope>NUCLEOTIDE SEQUENCE [LARGE SCALE GENOMIC DNA]</scope>
    <source>
        <strain evidence="4">DSM 15894 / CECT 5975 / LMG 20990 / XIL07</strain>
    </source>
</reference>
<dbReference type="EMBL" id="CP001821">
    <property type="protein sequence ID" value="ACZ31752.1"/>
    <property type="molecule type" value="Genomic_DNA"/>
</dbReference>
<evidence type="ECO:0000256" key="2">
    <source>
        <dbReference type="SAM" id="SignalP"/>
    </source>
</evidence>
<dbReference type="OrthoDB" id="9812120at2"/>
<dbReference type="eggNOG" id="COG3266">
    <property type="taxonomic scope" value="Bacteria"/>
</dbReference>
<feature type="signal peptide" evidence="2">
    <location>
        <begin position="1"/>
        <end position="27"/>
    </location>
</feature>